<proteinExistence type="predicted"/>
<sequence>MPAKATAGSVDRSVWRRKAQNREDARRTQHIAERQRPCRIAEAQHHGQIDVLWRGDLLLDDVARDMDDRGDDALRDKAG</sequence>
<accession>E5ASQ9</accession>
<evidence type="ECO:0000256" key="1">
    <source>
        <dbReference type="SAM" id="MobiDB-lite"/>
    </source>
</evidence>
<dbReference type="AlphaFoldDB" id="E5ASQ9"/>
<gene>
    <name evidence="2" type="ordered locus">RBRH_02562</name>
</gene>
<feature type="compositionally biased region" description="Basic and acidic residues" evidence="1">
    <location>
        <begin position="20"/>
        <end position="31"/>
    </location>
</feature>
<evidence type="ECO:0000313" key="3">
    <source>
        <dbReference type="Proteomes" id="UP000007437"/>
    </source>
</evidence>
<dbReference type="Proteomes" id="UP000007437">
    <property type="component" value="Chromosome"/>
</dbReference>
<dbReference type="EMBL" id="FR687359">
    <property type="protein sequence ID" value="CBW75641.1"/>
    <property type="molecule type" value="Genomic_DNA"/>
</dbReference>
<dbReference type="HOGENOM" id="CLU_2599328_0_0_4"/>
<reference evidence="2 3" key="1">
    <citation type="journal article" date="2011" name="J. Bacteriol.">
        <title>Complete genome sequence of Burkholderia rhizoxinica, an endosymbiont of Rhizopus microsporus.</title>
        <authorList>
            <person name="Lackner G."/>
            <person name="Moebius N."/>
            <person name="Partida-Martinez L."/>
            <person name="Hertweck C."/>
        </authorList>
    </citation>
    <scope>NUCLEOTIDE SEQUENCE [LARGE SCALE GENOMIC DNA]</scope>
    <source>
        <strain evidence="3">DSM 19002 / CIP 109453 / HKI 454</strain>
    </source>
</reference>
<dbReference type="STRING" id="882378.RBRH_02562"/>
<name>E5ASQ9_MYCRK</name>
<feature type="region of interest" description="Disordered" evidence="1">
    <location>
        <begin position="1"/>
        <end position="31"/>
    </location>
</feature>
<evidence type="ECO:0000313" key="2">
    <source>
        <dbReference type="EMBL" id="CBW75641.1"/>
    </source>
</evidence>
<protein>
    <submittedName>
        <fullName evidence="2">Uncharacterized protein</fullName>
    </submittedName>
</protein>
<organism evidence="2 3">
    <name type="scientific">Mycetohabitans rhizoxinica (strain DSM 19002 / CIP 109453 / HKI 454)</name>
    <name type="common">Paraburkholderia rhizoxinica</name>
    <dbReference type="NCBI Taxonomy" id="882378"/>
    <lineage>
        <taxon>Bacteria</taxon>
        <taxon>Pseudomonadati</taxon>
        <taxon>Pseudomonadota</taxon>
        <taxon>Betaproteobacteria</taxon>
        <taxon>Burkholderiales</taxon>
        <taxon>Burkholderiaceae</taxon>
        <taxon>Mycetohabitans</taxon>
    </lineage>
</organism>
<dbReference type="KEGG" id="brh:RBRH_02562"/>